<dbReference type="Proteomes" id="UP001472677">
    <property type="component" value="Unassembled WGS sequence"/>
</dbReference>
<organism evidence="5 6">
    <name type="scientific">Hibiscus sabdariffa</name>
    <name type="common">roselle</name>
    <dbReference type="NCBI Taxonomy" id="183260"/>
    <lineage>
        <taxon>Eukaryota</taxon>
        <taxon>Viridiplantae</taxon>
        <taxon>Streptophyta</taxon>
        <taxon>Embryophyta</taxon>
        <taxon>Tracheophyta</taxon>
        <taxon>Spermatophyta</taxon>
        <taxon>Magnoliopsida</taxon>
        <taxon>eudicotyledons</taxon>
        <taxon>Gunneridae</taxon>
        <taxon>Pentapetalae</taxon>
        <taxon>rosids</taxon>
        <taxon>malvids</taxon>
        <taxon>Malvales</taxon>
        <taxon>Malvaceae</taxon>
        <taxon>Malvoideae</taxon>
        <taxon>Hibiscus</taxon>
    </lineage>
</organism>
<feature type="transmembrane region" description="Helical" evidence="4">
    <location>
        <begin position="53"/>
        <end position="80"/>
    </location>
</feature>
<keyword evidence="2 4" id="KW-0472">Membrane</keyword>
<dbReference type="PANTHER" id="PTHR31234:SF35">
    <property type="entry name" value="LATE EMBRYOGENESIS ABUNDANT (LEA) HYDROXYPROLINE-RICH GLYCOPROTEIN FAMILY"/>
    <property type="match status" value="1"/>
</dbReference>
<comment type="subcellular location">
    <subcellularLocation>
        <location evidence="1">Membrane</location>
    </subcellularLocation>
</comment>
<feature type="region of interest" description="Disordered" evidence="3">
    <location>
        <begin position="1"/>
        <end position="43"/>
    </location>
</feature>
<evidence type="ECO:0000256" key="4">
    <source>
        <dbReference type="SAM" id="Phobius"/>
    </source>
</evidence>
<keyword evidence="6" id="KW-1185">Reference proteome</keyword>
<reference evidence="5 6" key="1">
    <citation type="journal article" date="2024" name="G3 (Bethesda)">
        <title>Genome assembly of Hibiscus sabdariffa L. provides insights into metabolisms of medicinal natural products.</title>
        <authorList>
            <person name="Kim T."/>
        </authorList>
    </citation>
    <scope>NUCLEOTIDE SEQUENCE [LARGE SCALE GENOMIC DNA]</scope>
    <source>
        <strain evidence="5">TK-2024</strain>
        <tissue evidence="5">Old leaves</tissue>
    </source>
</reference>
<accession>A0ABR2EUP5</accession>
<keyword evidence="4" id="KW-0812">Transmembrane</keyword>
<keyword evidence="4" id="KW-1133">Transmembrane helix</keyword>
<sequence>MSEPPVKPVLQKPPGYKDPNAPAAPRAVRPPPRKPVLPPSFHPKKRKPNYGRACCCCFCIFFLIFLLLVIISAAAFYLWFDPKLPGFHVQSFRISHFNVTKRPDGTYLDAKTTTRLEVKNPNGKMTYYYGSTEVDVTVGEGGYETELGTTPVPEFTMREKTTRSLRVETKVSNKLVVDEVGSKLKARYRSKSLAVNVEARTKVGVGVAGLKIGMVGVTVKCDGMSRKQLDGGDMPKCVINMLKWLDENLFL</sequence>
<evidence type="ECO:0000256" key="2">
    <source>
        <dbReference type="ARBA" id="ARBA00023136"/>
    </source>
</evidence>
<evidence type="ECO:0000313" key="6">
    <source>
        <dbReference type="Proteomes" id="UP001472677"/>
    </source>
</evidence>
<evidence type="ECO:0000256" key="3">
    <source>
        <dbReference type="SAM" id="MobiDB-lite"/>
    </source>
</evidence>
<comment type="caution">
    <text evidence="5">The sequence shown here is derived from an EMBL/GenBank/DDBJ whole genome shotgun (WGS) entry which is preliminary data.</text>
</comment>
<gene>
    <name evidence="5" type="ORF">V6N12_059293</name>
</gene>
<proteinExistence type="predicted"/>
<protein>
    <recommendedName>
        <fullName evidence="7">Late embryogenesis abundant protein LEA-2 subgroup domain-containing protein</fullName>
    </recommendedName>
</protein>
<evidence type="ECO:0000313" key="5">
    <source>
        <dbReference type="EMBL" id="KAK8565739.1"/>
    </source>
</evidence>
<name>A0ABR2EUP5_9ROSI</name>
<dbReference type="InterPro" id="IPR044839">
    <property type="entry name" value="NDR1-like"/>
</dbReference>
<feature type="compositionally biased region" description="Pro residues" evidence="3">
    <location>
        <begin position="28"/>
        <end position="41"/>
    </location>
</feature>
<evidence type="ECO:0000256" key="1">
    <source>
        <dbReference type="ARBA" id="ARBA00004370"/>
    </source>
</evidence>
<evidence type="ECO:0008006" key="7">
    <source>
        <dbReference type="Google" id="ProtNLM"/>
    </source>
</evidence>
<dbReference type="PANTHER" id="PTHR31234">
    <property type="entry name" value="LATE EMBRYOGENESIS ABUNDANT (LEA) HYDROXYPROLINE-RICH GLYCOPROTEIN FAMILY"/>
    <property type="match status" value="1"/>
</dbReference>
<dbReference type="EMBL" id="JBBPBM010000010">
    <property type="protein sequence ID" value="KAK8565739.1"/>
    <property type="molecule type" value="Genomic_DNA"/>
</dbReference>